<proteinExistence type="predicted"/>
<organism evidence="2 3">
    <name type="scientific">Halogranum salarium B-1</name>
    <dbReference type="NCBI Taxonomy" id="1210908"/>
    <lineage>
        <taxon>Archaea</taxon>
        <taxon>Methanobacteriati</taxon>
        <taxon>Methanobacteriota</taxon>
        <taxon>Stenosarchaea group</taxon>
        <taxon>Halobacteria</taxon>
        <taxon>Halobacteriales</taxon>
        <taxon>Haloferacaceae</taxon>
    </lineage>
</organism>
<feature type="region of interest" description="Disordered" evidence="1">
    <location>
        <begin position="38"/>
        <end position="66"/>
    </location>
</feature>
<accession>J3A495</accession>
<protein>
    <submittedName>
        <fullName evidence="2">Uncharacterized protein</fullName>
    </submittedName>
</protein>
<evidence type="ECO:0000313" key="3">
    <source>
        <dbReference type="Proteomes" id="UP000007813"/>
    </source>
</evidence>
<reference evidence="2 3" key="1">
    <citation type="journal article" date="2012" name="J. Bacteriol.">
        <title>Draft Genome Sequence of the Extremely Halophilic Archaeon Halogranum salarium B-1T.</title>
        <authorList>
            <person name="Kim K.K."/>
            <person name="Lee K.C."/>
            <person name="Lee J.S."/>
        </authorList>
    </citation>
    <scope>NUCLEOTIDE SEQUENCE [LARGE SCALE GENOMIC DNA]</scope>
    <source>
        <strain evidence="2 3">B-1</strain>
    </source>
</reference>
<dbReference type="Proteomes" id="UP000007813">
    <property type="component" value="Unassembled WGS sequence"/>
</dbReference>
<gene>
    <name evidence="2" type="ORF">HSB1_08610</name>
</gene>
<name>J3A495_9EURY</name>
<dbReference type="AlphaFoldDB" id="J3A495"/>
<comment type="caution">
    <text evidence="2">The sequence shown here is derived from an EMBL/GenBank/DDBJ whole genome shotgun (WGS) entry which is preliminary data.</text>
</comment>
<sequence>MHSCHWLSWNAQTAESVSESRVFGTNGSRRTSVIPSLRTQASQSYGRAVPVSTSRRHPLNRFDFDGTETEAPFRHVEV</sequence>
<dbReference type="EMBL" id="ALJD01000003">
    <property type="protein sequence ID" value="EJN60258.1"/>
    <property type="molecule type" value="Genomic_DNA"/>
</dbReference>
<evidence type="ECO:0000256" key="1">
    <source>
        <dbReference type="SAM" id="MobiDB-lite"/>
    </source>
</evidence>
<evidence type="ECO:0000313" key="2">
    <source>
        <dbReference type="EMBL" id="EJN60258.1"/>
    </source>
</evidence>